<name>A0A367M660_PSEAI</name>
<dbReference type="Proteomes" id="UP000253594">
    <property type="component" value="Unassembled WGS sequence"/>
</dbReference>
<dbReference type="InterPro" id="IPR011992">
    <property type="entry name" value="EF-hand-dom_pair"/>
</dbReference>
<dbReference type="InterPro" id="IPR018247">
    <property type="entry name" value="EF_Hand_1_Ca_BS"/>
</dbReference>
<gene>
    <name evidence="3" type="ORF">DT376_22470</name>
</gene>
<dbReference type="PROSITE" id="PS00018">
    <property type="entry name" value="EF_HAND_1"/>
    <property type="match status" value="1"/>
</dbReference>
<dbReference type="InterPro" id="IPR002048">
    <property type="entry name" value="EF_hand_dom"/>
</dbReference>
<organism evidence="3 4">
    <name type="scientific">Pseudomonas aeruginosa</name>
    <dbReference type="NCBI Taxonomy" id="287"/>
    <lineage>
        <taxon>Bacteria</taxon>
        <taxon>Pseudomonadati</taxon>
        <taxon>Pseudomonadota</taxon>
        <taxon>Gammaproteobacteria</taxon>
        <taxon>Pseudomonadales</taxon>
        <taxon>Pseudomonadaceae</taxon>
        <taxon>Pseudomonas</taxon>
    </lineage>
</organism>
<protein>
    <submittedName>
        <fullName evidence="3">EF-hand domain-containing protein</fullName>
    </submittedName>
</protein>
<dbReference type="AlphaFoldDB" id="A0A367M660"/>
<comment type="caution">
    <text evidence="3">The sequence shown here is derived from an EMBL/GenBank/DDBJ whole genome shotgun (WGS) entry which is preliminary data.</text>
</comment>
<dbReference type="GO" id="GO:0005509">
    <property type="term" value="F:calcium ion binding"/>
    <property type="evidence" value="ECO:0007669"/>
    <property type="project" value="InterPro"/>
</dbReference>
<accession>A0A367M660</accession>
<dbReference type="Pfam" id="PF13202">
    <property type="entry name" value="EF-hand_5"/>
    <property type="match status" value="2"/>
</dbReference>
<evidence type="ECO:0000313" key="4">
    <source>
        <dbReference type="Proteomes" id="UP000253594"/>
    </source>
</evidence>
<reference evidence="3 4" key="1">
    <citation type="submission" date="2018-07" db="EMBL/GenBank/DDBJ databases">
        <title>Mechanisms of high-level aminoglycoside resistance among Gram-negative pathogens in Brazil.</title>
        <authorList>
            <person name="Ballaben A.S."/>
            <person name="Darini A.L.C."/>
            <person name="Doi Y."/>
        </authorList>
    </citation>
    <scope>NUCLEOTIDE SEQUENCE [LARGE SCALE GENOMIC DNA]</scope>
    <source>
        <strain evidence="3 4">B2-305</strain>
    </source>
</reference>
<feature type="region of interest" description="Disordered" evidence="1">
    <location>
        <begin position="141"/>
        <end position="160"/>
    </location>
</feature>
<evidence type="ECO:0000256" key="1">
    <source>
        <dbReference type="SAM" id="MobiDB-lite"/>
    </source>
</evidence>
<evidence type="ECO:0000313" key="3">
    <source>
        <dbReference type="EMBL" id="RCI72671.1"/>
    </source>
</evidence>
<sequence length="160" mass="16190">MSVFDSRQKTSASLLGAVLVGGMLLGGSAFAVEPLGQGLQLAAASAGEGKCGEGKCGSGGSAKTSAKAGAEGKCGEGKCGEGKCGDASFARTDTDHDGKVSRAEFLAVAKDRAGEFDSIDSDHDGVISEAEAYEPLRKTYEANGKPMPAGLFSKLEQGRH</sequence>
<dbReference type="Gene3D" id="1.10.238.10">
    <property type="entry name" value="EF-hand"/>
    <property type="match status" value="1"/>
</dbReference>
<dbReference type="SUPFAM" id="SSF47473">
    <property type="entry name" value="EF-hand"/>
    <property type="match status" value="1"/>
</dbReference>
<proteinExistence type="predicted"/>
<dbReference type="PROSITE" id="PS50222">
    <property type="entry name" value="EF_HAND_2"/>
    <property type="match status" value="1"/>
</dbReference>
<dbReference type="EMBL" id="QORE01000862">
    <property type="protein sequence ID" value="RCI72671.1"/>
    <property type="molecule type" value="Genomic_DNA"/>
</dbReference>
<feature type="domain" description="EF-hand" evidence="2">
    <location>
        <begin position="89"/>
        <end position="115"/>
    </location>
</feature>
<evidence type="ECO:0000259" key="2">
    <source>
        <dbReference type="PROSITE" id="PS50222"/>
    </source>
</evidence>